<feature type="domain" description="Phosphatidic acid phosphatase type 2/haloperoxidase" evidence="8">
    <location>
        <begin position="58"/>
        <end position="167"/>
    </location>
</feature>
<keyword evidence="2" id="KW-1003">Cell membrane</keyword>
<gene>
    <name evidence="9" type="ORF">J2S15_002762</name>
</gene>
<dbReference type="Proteomes" id="UP001230220">
    <property type="component" value="Unassembled WGS sequence"/>
</dbReference>
<dbReference type="Pfam" id="PF01569">
    <property type="entry name" value="PAP2"/>
    <property type="match status" value="1"/>
</dbReference>
<dbReference type="RefSeq" id="WP_307409236.1">
    <property type="nucleotide sequence ID" value="NZ_JAUSUR010000005.1"/>
</dbReference>
<dbReference type="EMBL" id="JAUSUR010000005">
    <property type="protein sequence ID" value="MDQ0362009.1"/>
    <property type="molecule type" value="Genomic_DNA"/>
</dbReference>
<dbReference type="PANTHER" id="PTHR14969:SF62">
    <property type="entry name" value="DECAPRENYLPHOSPHORYL-5-PHOSPHORIBOSE PHOSPHATASE RV3807C-RELATED"/>
    <property type="match status" value="1"/>
</dbReference>
<evidence type="ECO:0000256" key="3">
    <source>
        <dbReference type="ARBA" id="ARBA00022692"/>
    </source>
</evidence>
<reference evidence="9 10" key="1">
    <citation type="submission" date="2023-07" db="EMBL/GenBank/DDBJ databases">
        <title>Genomic Encyclopedia of Type Strains, Phase IV (KMG-IV): sequencing the most valuable type-strain genomes for metagenomic binning, comparative biology and taxonomic classification.</title>
        <authorList>
            <person name="Goeker M."/>
        </authorList>
    </citation>
    <scope>NUCLEOTIDE SEQUENCE [LARGE SCALE GENOMIC DNA]</scope>
    <source>
        <strain evidence="9 10">DSM 16784</strain>
    </source>
</reference>
<comment type="caution">
    <text evidence="9">The sequence shown here is derived from an EMBL/GenBank/DDBJ whole genome shotgun (WGS) entry which is preliminary data.</text>
</comment>
<dbReference type="InterPro" id="IPR000326">
    <property type="entry name" value="PAP2/HPO"/>
</dbReference>
<keyword evidence="6 7" id="KW-0472">Membrane</keyword>
<evidence type="ECO:0000256" key="7">
    <source>
        <dbReference type="SAM" id="Phobius"/>
    </source>
</evidence>
<protein>
    <submittedName>
        <fullName evidence="9">Undecaprenyl-diphosphatase</fullName>
        <ecNumber evidence="9">3.6.1.27</ecNumber>
    </submittedName>
</protein>
<dbReference type="SMART" id="SM00014">
    <property type="entry name" value="acidPPc"/>
    <property type="match status" value="1"/>
</dbReference>
<dbReference type="InterPro" id="IPR036938">
    <property type="entry name" value="PAP2/HPO_sf"/>
</dbReference>
<feature type="transmembrane region" description="Helical" evidence="7">
    <location>
        <begin position="152"/>
        <end position="170"/>
    </location>
</feature>
<name>A0ABU0E536_9FIRM</name>
<feature type="transmembrane region" description="Helical" evidence="7">
    <location>
        <begin position="28"/>
        <end position="49"/>
    </location>
</feature>
<keyword evidence="10" id="KW-1185">Reference proteome</keyword>
<dbReference type="PANTHER" id="PTHR14969">
    <property type="entry name" value="SPHINGOSINE-1-PHOSPHATE PHOSPHOHYDROLASE"/>
    <property type="match status" value="1"/>
</dbReference>
<keyword evidence="3 7" id="KW-0812">Transmembrane</keyword>
<sequence length="174" mass="19696">MLETINDWDHMILYFIQEHLRSGWLTVIMKYITMLSGVFWIISAIILICFQQTRKLGLQSLVSLLICAVIVHLILKPGVARIRPYEYFTDLQALIAFPRDFSFPSGHSASAFAAIGAYMNIDNTYIKIFLVVLAFLIAFSRLYVGVHYPSDVIVGIIIGCLCSFGTHLIFTNIL</sequence>
<evidence type="ECO:0000313" key="9">
    <source>
        <dbReference type="EMBL" id="MDQ0362009.1"/>
    </source>
</evidence>
<organism evidence="9 10">
    <name type="scientific">Breznakia pachnodae</name>
    <dbReference type="NCBI Taxonomy" id="265178"/>
    <lineage>
        <taxon>Bacteria</taxon>
        <taxon>Bacillati</taxon>
        <taxon>Bacillota</taxon>
        <taxon>Erysipelotrichia</taxon>
        <taxon>Erysipelotrichales</taxon>
        <taxon>Erysipelotrichaceae</taxon>
        <taxon>Breznakia</taxon>
    </lineage>
</organism>
<evidence type="ECO:0000256" key="1">
    <source>
        <dbReference type="ARBA" id="ARBA00004651"/>
    </source>
</evidence>
<evidence type="ECO:0000259" key="8">
    <source>
        <dbReference type="SMART" id="SM00014"/>
    </source>
</evidence>
<evidence type="ECO:0000256" key="4">
    <source>
        <dbReference type="ARBA" id="ARBA00022801"/>
    </source>
</evidence>
<dbReference type="EC" id="3.6.1.27" evidence="9"/>
<dbReference type="SUPFAM" id="SSF48317">
    <property type="entry name" value="Acid phosphatase/Vanadium-dependent haloperoxidase"/>
    <property type="match status" value="1"/>
</dbReference>
<dbReference type="Gene3D" id="1.20.144.10">
    <property type="entry name" value="Phosphatidic acid phosphatase type 2/haloperoxidase"/>
    <property type="match status" value="1"/>
</dbReference>
<proteinExistence type="predicted"/>
<feature type="transmembrane region" description="Helical" evidence="7">
    <location>
        <begin position="56"/>
        <end position="75"/>
    </location>
</feature>
<evidence type="ECO:0000256" key="2">
    <source>
        <dbReference type="ARBA" id="ARBA00022475"/>
    </source>
</evidence>
<evidence type="ECO:0000256" key="6">
    <source>
        <dbReference type="ARBA" id="ARBA00023136"/>
    </source>
</evidence>
<dbReference type="GO" id="GO:0050380">
    <property type="term" value="F:undecaprenyl-diphosphatase activity"/>
    <property type="evidence" value="ECO:0007669"/>
    <property type="project" value="UniProtKB-EC"/>
</dbReference>
<accession>A0ABU0E536</accession>
<keyword evidence="5 7" id="KW-1133">Transmembrane helix</keyword>
<feature type="transmembrane region" description="Helical" evidence="7">
    <location>
        <begin position="128"/>
        <end position="146"/>
    </location>
</feature>
<comment type="subcellular location">
    <subcellularLocation>
        <location evidence="1">Cell membrane</location>
        <topology evidence="1">Multi-pass membrane protein</topology>
    </subcellularLocation>
</comment>
<keyword evidence="4 9" id="KW-0378">Hydrolase</keyword>
<evidence type="ECO:0000256" key="5">
    <source>
        <dbReference type="ARBA" id="ARBA00022989"/>
    </source>
</evidence>
<evidence type="ECO:0000313" key="10">
    <source>
        <dbReference type="Proteomes" id="UP001230220"/>
    </source>
</evidence>